<reference evidence="3 4" key="1">
    <citation type="submission" date="2023-02" db="EMBL/GenBank/DDBJ databases">
        <title>LHISI_Scaffold_Assembly.</title>
        <authorList>
            <person name="Stuart O.P."/>
            <person name="Cleave R."/>
            <person name="Magrath M.J.L."/>
            <person name="Mikheyev A.S."/>
        </authorList>
    </citation>
    <scope>NUCLEOTIDE SEQUENCE [LARGE SCALE GENOMIC DNA]</scope>
    <source>
        <strain evidence="3">Daus_M_001</strain>
        <tissue evidence="3">Leg muscle</tissue>
    </source>
</reference>
<dbReference type="PROSITE" id="PS00028">
    <property type="entry name" value="ZINC_FINGER_C2H2_1"/>
    <property type="match status" value="1"/>
</dbReference>
<feature type="compositionally biased region" description="Polar residues" evidence="1">
    <location>
        <begin position="193"/>
        <end position="202"/>
    </location>
</feature>
<dbReference type="InterPro" id="IPR013087">
    <property type="entry name" value="Znf_C2H2_type"/>
</dbReference>
<feature type="domain" description="C2H2-type" evidence="2">
    <location>
        <begin position="712"/>
        <end position="734"/>
    </location>
</feature>
<gene>
    <name evidence="3" type="ORF">PR048_019590</name>
</gene>
<evidence type="ECO:0000256" key="1">
    <source>
        <dbReference type="SAM" id="MobiDB-lite"/>
    </source>
</evidence>
<protein>
    <recommendedName>
        <fullName evidence="2">C2H2-type domain-containing protein</fullName>
    </recommendedName>
</protein>
<keyword evidence="4" id="KW-1185">Reference proteome</keyword>
<organism evidence="3 4">
    <name type="scientific">Dryococelus australis</name>
    <dbReference type="NCBI Taxonomy" id="614101"/>
    <lineage>
        <taxon>Eukaryota</taxon>
        <taxon>Metazoa</taxon>
        <taxon>Ecdysozoa</taxon>
        <taxon>Arthropoda</taxon>
        <taxon>Hexapoda</taxon>
        <taxon>Insecta</taxon>
        <taxon>Pterygota</taxon>
        <taxon>Neoptera</taxon>
        <taxon>Polyneoptera</taxon>
        <taxon>Phasmatodea</taxon>
        <taxon>Verophasmatodea</taxon>
        <taxon>Anareolatae</taxon>
        <taxon>Phasmatidae</taxon>
        <taxon>Eurycanthinae</taxon>
        <taxon>Dryococelus</taxon>
    </lineage>
</organism>
<comment type="caution">
    <text evidence="3">The sequence shown here is derived from an EMBL/GenBank/DDBJ whole genome shotgun (WGS) entry which is preliminary data.</text>
</comment>
<accession>A0ABQ9H3W8</accession>
<feature type="region of interest" description="Disordered" evidence="1">
    <location>
        <begin position="140"/>
        <end position="205"/>
    </location>
</feature>
<evidence type="ECO:0000313" key="4">
    <source>
        <dbReference type="Proteomes" id="UP001159363"/>
    </source>
</evidence>
<feature type="compositionally biased region" description="Polar residues" evidence="1">
    <location>
        <begin position="140"/>
        <end position="160"/>
    </location>
</feature>
<dbReference type="PANTHER" id="PTHR46954">
    <property type="entry name" value="C2H2-TYPE DOMAIN-CONTAINING PROTEIN"/>
    <property type="match status" value="1"/>
</dbReference>
<dbReference type="EMBL" id="JARBHB010000007">
    <property type="protein sequence ID" value="KAJ8878984.1"/>
    <property type="molecule type" value="Genomic_DNA"/>
</dbReference>
<dbReference type="PANTHER" id="PTHR46954:SF1">
    <property type="entry name" value="C2H2-TYPE DOMAIN-CONTAINING PROTEIN"/>
    <property type="match status" value="1"/>
</dbReference>
<dbReference type="Proteomes" id="UP001159363">
    <property type="component" value="Chromosome 6"/>
</dbReference>
<proteinExistence type="predicted"/>
<evidence type="ECO:0000313" key="3">
    <source>
        <dbReference type="EMBL" id="KAJ8878984.1"/>
    </source>
</evidence>
<name>A0ABQ9H3W8_9NEOP</name>
<sequence length="805" mass="90852">MRTRQSNTVALRLFSHRLAERAIRRTLRRTSRVTATHGQVSTCCVYARTCLVTRRLSQRCNLFKMSLYHNYYEAYVKRHVYKTKKCCQEEVTKLWNAAKQRFPKKEYLVLHGNTKTSNNTSAKAGTSALSVQNVECAGQAGTSAQNVQNTESVDQDGTTHQQSRDQDDDDPQLAGAPKRKTQPLVVSDDEYEVTSNSTTSAMRPTPAQDIMKEKIAKLYVELDLTERRKKSLVADGTEHEKAHKLRREINGYEKKLKPKEKQSVYAMKHRENKKQKIIELCSKNPDAAKSLTPRADLGRPRLEEEQSELLKAVVDLAMFGASAEERRLCEIVRTVHTLTELTDKLVELGFNISRSANYIRLLPRRTDTREAKRHIVTVSVKLSRPEAAHHKAHQDQYFCVASIRSLETVASVLGPHSVNFLSQDDKARVPIGLIASNKQAPLALKPNEMGRPEAVSYSGPTYIAIRSGKHSSSTATSHAQDLDTLLTLEPFYNFMKNGDGKVKPVLIISSDGGPDENPRYRKVIAHARRMAPLSRERTGVVLPHDSFGAHLASNGRTIDVSLEKDNFKKAGEILAEIWSAVCIDGHEVVAKYIDPNNDTSNVPDLPSEEWYAEHIRESQFLLQVVKCDDRDCCSPRRSSLHMILHDRFLSPPYPVIQVDGHLTIPDSEEHDGKSFAPFLIRHCLPIQPLHSFIGMPYDLYCPSLRLDLEERCCSTCGIYFSSIKRAAEHRRAVHRAPDAVACKVRPSRIVTRRATDLLCASDNGLEWLNRNEVEGADDFTENRMDVLVPVVTHETVHESPWTELE</sequence>
<evidence type="ECO:0000259" key="2">
    <source>
        <dbReference type="PROSITE" id="PS00028"/>
    </source>
</evidence>